<dbReference type="InterPro" id="IPR015500">
    <property type="entry name" value="Peptidase_S8_subtilisin-rel"/>
</dbReference>
<dbReference type="Gene3D" id="3.40.50.200">
    <property type="entry name" value="Peptidase S8/S53 domain"/>
    <property type="match status" value="1"/>
</dbReference>
<keyword evidence="2 5" id="KW-0645">Protease</keyword>
<dbReference type="RefSeq" id="WP_310417506.1">
    <property type="nucleotide sequence ID" value="NZ_JAVDYC010000001.1"/>
</dbReference>
<feature type="domain" description="Peptidase S8/S53" evidence="8">
    <location>
        <begin position="40"/>
        <end position="282"/>
    </location>
</feature>
<keyword evidence="7" id="KW-0812">Transmembrane</keyword>
<evidence type="ECO:0000256" key="4">
    <source>
        <dbReference type="ARBA" id="ARBA00022825"/>
    </source>
</evidence>
<dbReference type="GO" id="GO:0006508">
    <property type="term" value="P:proteolysis"/>
    <property type="evidence" value="ECO:0007669"/>
    <property type="project" value="UniProtKB-KW"/>
</dbReference>
<evidence type="ECO:0000256" key="2">
    <source>
        <dbReference type="ARBA" id="ARBA00022670"/>
    </source>
</evidence>
<dbReference type="Pfam" id="PF00082">
    <property type="entry name" value="Peptidase_S8"/>
    <property type="match status" value="1"/>
</dbReference>
<dbReference type="InterPro" id="IPR000209">
    <property type="entry name" value="Peptidase_S8/S53_dom"/>
</dbReference>
<name>A0AAE3ZSN3_9ACTN</name>
<keyword evidence="7" id="KW-0472">Membrane</keyword>
<keyword evidence="4 5" id="KW-0720">Serine protease</keyword>
<keyword evidence="10" id="KW-1185">Reference proteome</keyword>
<evidence type="ECO:0000313" key="10">
    <source>
        <dbReference type="Proteomes" id="UP001183629"/>
    </source>
</evidence>
<dbReference type="PANTHER" id="PTHR43806">
    <property type="entry name" value="PEPTIDASE S8"/>
    <property type="match status" value="1"/>
</dbReference>
<evidence type="ECO:0000259" key="8">
    <source>
        <dbReference type="Pfam" id="PF00082"/>
    </source>
</evidence>
<feature type="transmembrane region" description="Helical" evidence="7">
    <location>
        <begin position="324"/>
        <end position="343"/>
    </location>
</feature>
<evidence type="ECO:0000313" key="9">
    <source>
        <dbReference type="EMBL" id="MDR7324309.1"/>
    </source>
</evidence>
<evidence type="ECO:0000256" key="5">
    <source>
        <dbReference type="PROSITE-ProRule" id="PRU01240"/>
    </source>
</evidence>
<dbReference type="PROSITE" id="PS51892">
    <property type="entry name" value="SUBTILASE"/>
    <property type="match status" value="1"/>
</dbReference>
<evidence type="ECO:0000256" key="6">
    <source>
        <dbReference type="SAM" id="MobiDB-lite"/>
    </source>
</evidence>
<protein>
    <submittedName>
        <fullName evidence="9">Type VII secretion-associated serine protease mycosin</fullName>
    </submittedName>
</protein>
<proteinExistence type="inferred from homology"/>
<keyword evidence="7" id="KW-1133">Transmembrane helix</keyword>
<evidence type="ECO:0000256" key="3">
    <source>
        <dbReference type="ARBA" id="ARBA00022801"/>
    </source>
</evidence>
<dbReference type="AlphaFoldDB" id="A0AAE3ZSN3"/>
<feature type="region of interest" description="Disordered" evidence="6">
    <location>
        <begin position="296"/>
        <end position="317"/>
    </location>
</feature>
<keyword evidence="3 5" id="KW-0378">Hydrolase</keyword>
<comment type="caution">
    <text evidence="9">The sequence shown here is derived from an EMBL/GenBank/DDBJ whole genome shotgun (WGS) entry which is preliminary data.</text>
</comment>
<dbReference type="InterPro" id="IPR050131">
    <property type="entry name" value="Peptidase_S8_subtilisin-like"/>
</dbReference>
<feature type="active site" description="Charge relay system" evidence="5">
    <location>
        <position position="49"/>
    </location>
</feature>
<accession>A0AAE3ZSN3</accession>
<dbReference type="GO" id="GO:0004252">
    <property type="term" value="F:serine-type endopeptidase activity"/>
    <property type="evidence" value="ECO:0007669"/>
    <property type="project" value="UniProtKB-UniRule"/>
</dbReference>
<evidence type="ECO:0000256" key="7">
    <source>
        <dbReference type="SAM" id="Phobius"/>
    </source>
</evidence>
<dbReference type="InterPro" id="IPR036852">
    <property type="entry name" value="Peptidase_S8/S53_dom_sf"/>
</dbReference>
<evidence type="ECO:0000256" key="1">
    <source>
        <dbReference type="ARBA" id="ARBA00011073"/>
    </source>
</evidence>
<dbReference type="PANTHER" id="PTHR43806:SF11">
    <property type="entry name" value="CEREVISIN-RELATED"/>
    <property type="match status" value="1"/>
</dbReference>
<dbReference type="SUPFAM" id="SSF52743">
    <property type="entry name" value="Subtilisin-like"/>
    <property type="match status" value="1"/>
</dbReference>
<reference evidence="9 10" key="1">
    <citation type="submission" date="2023-07" db="EMBL/GenBank/DDBJ databases">
        <title>Sequencing the genomes of 1000 actinobacteria strains.</title>
        <authorList>
            <person name="Klenk H.-P."/>
        </authorList>
    </citation>
    <scope>NUCLEOTIDE SEQUENCE [LARGE SCALE GENOMIC DNA]</scope>
    <source>
        <strain evidence="9 10">DSM 44711</strain>
    </source>
</reference>
<organism evidence="9 10">
    <name type="scientific">Catenuloplanes niger</name>
    <dbReference type="NCBI Taxonomy" id="587534"/>
    <lineage>
        <taxon>Bacteria</taxon>
        <taxon>Bacillati</taxon>
        <taxon>Actinomycetota</taxon>
        <taxon>Actinomycetes</taxon>
        <taxon>Micromonosporales</taxon>
        <taxon>Micromonosporaceae</taxon>
        <taxon>Catenuloplanes</taxon>
    </lineage>
</organism>
<gene>
    <name evidence="9" type="ORF">J2S44_004559</name>
</gene>
<feature type="active site" description="Charge relay system" evidence="5">
    <location>
        <position position="83"/>
    </location>
</feature>
<feature type="active site" description="Charge relay system" evidence="5">
    <location>
        <position position="234"/>
    </location>
</feature>
<dbReference type="PRINTS" id="PR00723">
    <property type="entry name" value="SUBTILISIN"/>
</dbReference>
<dbReference type="Proteomes" id="UP001183629">
    <property type="component" value="Unassembled WGS sequence"/>
</dbReference>
<comment type="similarity">
    <text evidence="1 5">Belongs to the peptidase S8 family.</text>
</comment>
<dbReference type="EMBL" id="JAVDYC010000001">
    <property type="protein sequence ID" value="MDR7324309.1"/>
    <property type="molecule type" value="Genomic_DNA"/>
</dbReference>
<sequence length="354" mass="35921">MRISLTLAILMLPQQPSQGVATSWHLEYLNITEAHRISRGSGVVVAVIDSGVEPIPSLEHALLPGISFVEGDDSQGSTDEHGHGTAISKLIAASENDRDKGISPASKILPVRVLDGRGNGQTDATTEGIRWATDHGADVINVSTTGGPDSDLRRAVEDAISKDIIVVASTGNRPEQNIIGFPAYVDGVVAVGATDQLGNVSAISATGDKLSLAAPGVGLLGESGSNGQSGTGTSGAAAIVSGVAALVWSRYPELSAAEVVRRMTATAVDKGAPGRDPEYGFGIVDPVAALTADVPPLEASGEPTRGGASGQAAPAPERNTPGRVAVIVVAVAASLLGVALLVVRLRVRRRGPGG</sequence>